<dbReference type="AlphaFoldDB" id="A0A7S0WMY2"/>
<organism evidence="6">
    <name type="scientific">Chlamydomonas leiostraca</name>
    <dbReference type="NCBI Taxonomy" id="1034604"/>
    <lineage>
        <taxon>Eukaryota</taxon>
        <taxon>Viridiplantae</taxon>
        <taxon>Chlorophyta</taxon>
        <taxon>core chlorophytes</taxon>
        <taxon>Chlorophyceae</taxon>
        <taxon>CS clade</taxon>
        <taxon>Chlamydomonadales</taxon>
        <taxon>Chlamydomonadaceae</taxon>
        <taxon>Chlamydomonas</taxon>
    </lineage>
</organism>
<sequence>MAAGFSSHFIGRTLDTAGCVSAPYPGAMNIDADDGRCELEDMLELAQGAEVNVVLWTTDPRILNEWARYRSQPPGSFTFLCLAGRCAFDYGPATDPQEFALSLRWNAALMCAQCKQQQQAAMRGAEKAGVLLSTGWRGLPAMQRVRAVVLAEIQAAGLQSCEFSAQDVNMASGTSISAAAMAASEEYRLARQDGRGTVHWSVDPAVILAAPAAVPVQPAGVCGAGKSVLLVLRGGELHMFGSVGEDSGAQRLRQVLGMTGAATSHCARCTGALVGTPTAQPIRCHSCGHSMCVPCARHGMAEERSRVHEAAGNGSLGAPVMCHVRCAAFGCGQPLVSAVIMPDPRPPGAPLACTRCSMVVGASIPMLCCTGCRLVSYCCSECQEADWESHKPVCRILARAVARQAAQGWQH</sequence>
<name>A0A7S0WMY2_9CHLO</name>
<dbReference type="GO" id="GO:0008270">
    <property type="term" value="F:zinc ion binding"/>
    <property type="evidence" value="ECO:0007669"/>
    <property type="project" value="UniProtKB-KW"/>
</dbReference>
<proteinExistence type="predicted"/>
<reference evidence="6" key="1">
    <citation type="submission" date="2021-01" db="EMBL/GenBank/DDBJ databases">
        <authorList>
            <person name="Corre E."/>
            <person name="Pelletier E."/>
            <person name="Niang G."/>
            <person name="Scheremetjew M."/>
            <person name="Finn R."/>
            <person name="Kale V."/>
            <person name="Holt S."/>
            <person name="Cochrane G."/>
            <person name="Meng A."/>
            <person name="Brown T."/>
            <person name="Cohen L."/>
        </authorList>
    </citation>
    <scope>NUCLEOTIDE SEQUENCE</scope>
    <source>
        <strain evidence="6">SAG 11-49</strain>
    </source>
</reference>
<evidence type="ECO:0000256" key="2">
    <source>
        <dbReference type="ARBA" id="ARBA00022771"/>
    </source>
</evidence>
<dbReference type="PROSITE" id="PS50865">
    <property type="entry name" value="ZF_MYND_2"/>
    <property type="match status" value="1"/>
</dbReference>
<evidence type="ECO:0000256" key="4">
    <source>
        <dbReference type="PROSITE-ProRule" id="PRU00134"/>
    </source>
</evidence>
<evidence type="ECO:0000256" key="1">
    <source>
        <dbReference type="ARBA" id="ARBA00022723"/>
    </source>
</evidence>
<feature type="domain" description="MYND-type" evidence="5">
    <location>
        <begin position="353"/>
        <end position="394"/>
    </location>
</feature>
<dbReference type="PROSITE" id="PS01360">
    <property type="entry name" value="ZF_MYND_1"/>
    <property type="match status" value="1"/>
</dbReference>
<evidence type="ECO:0000259" key="5">
    <source>
        <dbReference type="PROSITE" id="PS50865"/>
    </source>
</evidence>
<gene>
    <name evidence="6" type="ORF">CLEI1391_LOCUS6160</name>
</gene>
<keyword evidence="1" id="KW-0479">Metal-binding</keyword>
<dbReference type="Pfam" id="PF01753">
    <property type="entry name" value="zf-MYND"/>
    <property type="match status" value="1"/>
</dbReference>
<evidence type="ECO:0000256" key="3">
    <source>
        <dbReference type="ARBA" id="ARBA00022833"/>
    </source>
</evidence>
<dbReference type="InterPro" id="IPR002893">
    <property type="entry name" value="Znf_MYND"/>
</dbReference>
<dbReference type="EMBL" id="HBFB01010863">
    <property type="protein sequence ID" value="CAD8674096.1"/>
    <property type="molecule type" value="Transcribed_RNA"/>
</dbReference>
<keyword evidence="3" id="KW-0862">Zinc</keyword>
<accession>A0A7S0WMY2</accession>
<protein>
    <recommendedName>
        <fullName evidence="5">MYND-type domain-containing protein</fullName>
    </recommendedName>
</protein>
<keyword evidence="2 4" id="KW-0863">Zinc-finger</keyword>
<dbReference type="Gene3D" id="6.10.140.2220">
    <property type="match status" value="1"/>
</dbReference>
<dbReference type="SUPFAM" id="SSF144232">
    <property type="entry name" value="HIT/MYND zinc finger-like"/>
    <property type="match status" value="1"/>
</dbReference>
<evidence type="ECO:0000313" key="6">
    <source>
        <dbReference type="EMBL" id="CAD8674096.1"/>
    </source>
</evidence>